<protein>
    <submittedName>
        <fullName evidence="5">Ankyrin repeat and KH domain-containing protein mask</fullName>
    </submittedName>
</protein>
<keyword evidence="6" id="KW-1185">Reference proteome</keyword>
<dbReference type="EMBL" id="LSRX01000873">
    <property type="protein sequence ID" value="OLP87218.1"/>
    <property type="molecule type" value="Genomic_DNA"/>
</dbReference>
<feature type="transmembrane region" description="Helical" evidence="4">
    <location>
        <begin position="230"/>
        <end position="251"/>
    </location>
</feature>
<sequence>MASLDAFAERILTFLEAPSDLALRSCARGAAQATRRGSLLALAHLRVTKVKVLCWARDYVCPDELQTLRCDHDVFKDILREIEVCLGFATSPKTMADASESESSCDRSDEDSFLDDMAGRVASMEPVSPDLLRATPAWQVLQSFGAALRWTPKGLYERSFPVSWIQVFWSHSWHGNNSMKTLLLLLLYNGPAAAISATVTALLTMCLHIAGLLPGVLRVSTTPLDRGIEMVFGPWCTLSAGLVFVVVLLLWKSRCLVFFDQICIDQTNPDQKTRGIIGIGAMVKYSQHFLLVWDCTYAGRLWCLLELAAFLKSHEQPEKKVTIRLTAMAPCILGIGFALWASMLQVLVHERSAWDTLVLVLSRWVFLYMAASYMRDHYRNAEVLLKQLSDFTIRDAACHCCNDGEICCADVCDRAIIGRCIQSWHGSVEAFEVTIRTRVRQMLYRQLGGLLFPYGWQVLGALPLFWSFADLSAARARDGHWKMAALVFLAGLTWCLFLFPFVFQATLLLASFFRRKQSHVWLDRLKTMVVAFVLTALSFVGQWTSRLVEDASSSALWMMGMLASEEASMALEADEEESCEGNLLFLLSWFAQEPRAAPWLRWLLRAESRSDFWQRSEDGGLEPLGLRKDLRSASGDVVFKSERGRSLSVELSALDLGPVHEAALAAADAVLPIAPAQQLAMLRAEQANCKRKTPQEAASTTELGNGWYKEVRIRGAVATTQHQTAERFAMLACCPLRFPRGRHWMSPLVKAAGAGEAESIQVLIEASADLAFRDENDCTALHWAADKGHHEACKTLLAADAAVDAIDDDSWTPLCLAAEEGHLAVCRVLLDAGAKVNLPEEDLRSPLWWAAWKDHMELAKLLIQFRADLEQRDQWGVTPGQLLADEGKRRPKMLGSWPAMYRE</sequence>
<feature type="transmembrane region" description="Helical" evidence="4">
    <location>
        <begin position="486"/>
        <end position="513"/>
    </location>
</feature>
<reference evidence="5 6" key="1">
    <citation type="submission" date="2016-02" db="EMBL/GenBank/DDBJ databases">
        <title>Genome analysis of coral dinoflagellate symbionts highlights evolutionary adaptations to a symbiotic lifestyle.</title>
        <authorList>
            <person name="Aranda M."/>
            <person name="Li Y."/>
            <person name="Liew Y.J."/>
            <person name="Baumgarten S."/>
            <person name="Simakov O."/>
            <person name="Wilson M."/>
            <person name="Piel J."/>
            <person name="Ashoor H."/>
            <person name="Bougouffa S."/>
            <person name="Bajic V.B."/>
            <person name="Ryu T."/>
            <person name="Ravasi T."/>
            <person name="Bayer T."/>
            <person name="Micklem G."/>
            <person name="Kim H."/>
            <person name="Bhak J."/>
            <person name="Lajeunesse T.C."/>
            <person name="Voolstra C.R."/>
        </authorList>
    </citation>
    <scope>NUCLEOTIDE SEQUENCE [LARGE SCALE GENOMIC DNA]</scope>
    <source>
        <strain evidence="5 6">CCMP2467</strain>
    </source>
</reference>
<proteinExistence type="predicted"/>
<organism evidence="5 6">
    <name type="scientific">Symbiodinium microadriaticum</name>
    <name type="common">Dinoflagellate</name>
    <name type="synonym">Zooxanthella microadriatica</name>
    <dbReference type="NCBI Taxonomy" id="2951"/>
    <lineage>
        <taxon>Eukaryota</taxon>
        <taxon>Sar</taxon>
        <taxon>Alveolata</taxon>
        <taxon>Dinophyceae</taxon>
        <taxon>Suessiales</taxon>
        <taxon>Symbiodiniaceae</taxon>
        <taxon>Symbiodinium</taxon>
    </lineage>
</organism>
<dbReference type="Pfam" id="PF12796">
    <property type="entry name" value="Ank_2"/>
    <property type="match status" value="1"/>
</dbReference>
<comment type="caution">
    <text evidence="5">The sequence shown here is derived from an EMBL/GenBank/DDBJ whole genome shotgun (WGS) entry which is preliminary data.</text>
</comment>
<evidence type="ECO:0000256" key="4">
    <source>
        <dbReference type="SAM" id="Phobius"/>
    </source>
</evidence>
<dbReference type="PROSITE" id="PS50297">
    <property type="entry name" value="ANK_REP_REGION"/>
    <property type="match status" value="2"/>
</dbReference>
<dbReference type="Gene3D" id="1.25.40.20">
    <property type="entry name" value="Ankyrin repeat-containing domain"/>
    <property type="match status" value="1"/>
</dbReference>
<dbReference type="Proteomes" id="UP000186817">
    <property type="component" value="Unassembled WGS sequence"/>
</dbReference>
<evidence type="ECO:0000256" key="3">
    <source>
        <dbReference type="PROSITE-ProRule" id="PRU00023"/>
    </source>
</evidence>
<accession>A0A1Q9CWC6</accession>
<feature type="transmembrane region" description="Helical" evidence="4">
    <location>
        <begin position="321"/>
        <end position="341"/>
    </location>
</feature>
<dbReference type="AlphaFoldDB" id="A0A1Q9CWC6"/>
<gene>
    <name evidence="5" type="primary">mask</name>
    <name evidence="5" type="ORF">AK812_SmicGene31583</name>
</gene>
<keyword evidence="4" id="KW-1133">Transmembrane helix</keyword>
<name>A0A1Q9CWC6_SYMMI</name>
<feature type="repeat" description="ANK" evidence="3">
    <location>
        <begin position="842"/>
        <end position="874"/>
    </location>
</feature>
<evidence type="ECO:0000256" key="1">
    <source>
        <dbReference type="ARBA" id="ARBA00022737"/>
    </source>
</evidence>
<evidence type="ECO:0000313" key="5">
    <source>
        <dbReference type="EMBL" id="OLP87218.1"/>
    </source>
</evidence>
<keyword evidence="4" id="KW-0472">Membrane</keyword>
<dbReference type="InterPro" id="IPR036770">
    <property type="entry name" value="Ankyrin_rpt-contain_sf"/>
</dbReference>
<dbReference type="Pfam" id="PF13637">
    <property type="entry name" value="Ank_4"/>
    <property type="match status" value="1"/>
</dbReference>
<feature type="repeat" description="ANK" evidence="3">
    <location>
        <begin position="743"/>
        <end position="775"/>
    </location>
</feature>
<keyword evidence="2 3" id="KW-0040">ANK repeat</keyword>
<feature type="repeat" description="ANK" evidence="3">
    <location>
        <begin position="809"/>
        <end position="841"/>
    </location>
</feature>
<feature type="transmembrane region" description="Helical" evidence="4">
    <location>
        <begin position="353"/>
        <end position="371"/>
    </location>
</feature>
<evidence type="ECO:0000313" key="6">
    <source>
        <dbReference type="Proteomes" id="UP000186817"/>
    </source>
</evidence>
<feature type="transmembrane region" description="Helical" evidence="4">
    <location>
        <begin position="447"/>
        <end position="466"/>
    </location>
</feature>
<keyword evidence="4" id="KW-0812">Transmembrane</keyword>
<feature type="transmembrane region" description="Helical" evidence="4">
    <location>
        <begin position="525"/>
        <end position="544"/>
    </location>
</feature>
<evidence type="ECO:0000256" key="2">
    <source>
        <dbReference type="ARBA" id="ARBA00023043"/>
    </source>
</evidence>
<feature type="repeat" description="ANK" evidence="3">
    <location>
        <begin position="776"/>
        <end position="808"/>
    </location>
</feature>
<dbReference type="InterPro" id="IPR002110">
    <property type="entry name" value="Ankyrin_rpt"/>
</dbReference>
<dbReference type="SMART" id="SM00248">
    <property type="entry name" value="ANK"/>
    <property type="match status" value="5"/>
</dbReference>
<dbReference type="PROSITE" id="PS50088">
    <property type="entry name" value="ANK_REPEAT"/>
    <property type="match status" value="4"/>
</dbReference>
<dbReference type="SUPFAM" id="SSF48403">
    <property type="entry name" value="Ankyrin repeat"/>
    <property type="match status" value="1"/>
</dbReference>
<dbReference type="PANTHER" id="PTHR24201">
    <property type="entry name" value="ANK_REP_REGION DOMAIN-CONTAINING PROTEIN"/>
    <property type="match status" value="1"/>
</dbReference>
<keyword evidence="1" id="KW-0677">Repeat</keyword>
<feature type="transmembrane region" description="Helical" evidence="4">
    <location>
        <begin position="182"/>
        <end position="210"/>
    </location>
</feature>
<dbReference type="InterPro" id="IPR050776">
    <property type="entry name" value="Ank_Repeat/CDKN_Inhibitor"/>
</dbReference>
<dbReference type="OrthoDB" id="423708at2759"/>